<accession>A0AAN9G4P8</accession>
<feature type="compositionally biased region" description="Low complexity" evidence="1">
    <location>
        <begin position="756"/>
        <end position="767"/>
    </location>
</feature>
<evidence type="ECO:0000313" key="3">
    <source>
        <dbReference type="Proteomes" id="UP001374579"/>
    </source>
</evidence>
<keyword evidence="3" id="KW-1185">Reference proteome</keyword>
<dbReference type="AlphaFoldDB" id="A0AAN9G4P8"/>
<dbReference type="SUPFAM" id="SSF52540">
    <property type="entry name" value="P-loop containing nucleoside triphosphate hydrolases"/>
    <property type="match status" value="1"/>
</dbReference>
<dbReference type="InterPro" id="IPR027417">
    <property type="entry name" value="P-loop_NTPase"/>
</dbReference>
<dbReference type="Proteomes" id="UP001374579">
    <property type="component" value="Unassembled WGS sequence"/>
</dbReference>
<sequence length="780" mass="84788">MWQNVVTALYPEALSSTICVPPVHFNRVPYARDIIPGTGQPVLVVQPPSSAAPVHNVPPPGQQQAGPGQYSMWSKEAQPQALPVRVQEADVRDDSAQRHVLSNLHALGEGRSKPMLILSQLNFSDYLSKPSYAPAAASLPTPISLPPSYRQGDFDVMVIHRHHGILIGELKSVGMRQANFSPSPAQLEANIARKVEQAVRQLDKSETVVRHLVSDVNPGLTVKKTLFLPYVSSAQLLRVLTANAQLEKTVRSSLGAANVGEAVQLCCCADQLSDPMTYWHVTPTVMTQLTAWWQRRVTCTVDPQLTDQLYLDIVSRFIGPATSVSIHCNVPPRVEVRTVGDAVSELGRRLSLLVLTLQQLDLLHRSPLRVCVAGPPGTGKTLMLVLQGLKWLLQGHDVHVISICPAVVTVSIVIHHQLQMTLGSDPSRSRTPGKVHLHQYNLMRVEEDVNTAVSDLTSAAQDGKLHVLMDEANFNNSTTGERVKRILRRLSSTIPQLHFWAARVFHTEIPPELQAESLTFPLRSAPEILREVQPGIDMTLGSVRSYSNSGVPTPGDGPGVVRLRHAGGGHRGQWPVDCFLCGMKVAAELQRLGVGAAGSGRPNSPPPLAYSDVFVLTRNIELHDDIRDDEGNVTSPASGVVQGLRAAGVPVCVLGEEDRRLDIARYNRGLPIMALARVDQITVAYSEAVYGLERKVVVWLPGRIRSLEEGLSIQLVEGSDRLATVSRCSTQLIVVRVPYSDAGGPENNNDDDDNDNGGNSSNYGGDADQAKKNICGKTSE</sequence>
<gene>
    <name evidence="2" type="ORF">V1264_007477</name>
</gene>
<dbReference type="EMBL" id="JBAMIC010000019">
    <property type="protein sequence ID" value="KAK7093785.1"/>
    <property type="molecule type" value="Genomic_DNA"/>
</dbReference>
<proteinExistence type="predicted"/>
<feature type="region of interest" description="Disordered" evidence="1">
    <location>
        <begin position="50"/>
        <end position="69"/>
    </location>
</feature>
<reference evidence="2 3" key="1">
    <citation type="submission" date="2024-02" db="EMBL/GenBank/DDBJ databases">
        <title>Chromosome-scale genome assembly of the rough periwinkle Littorina saxatilis.</title>
        <authorList>
            <person name="De Jode A."/>
            <person name="Faria R."/>
            <person name="Formenti G."/>
            <person name="Sims Y."/>
            <person name="Smith T.P."/>
            <person name="Tracey A."/>
            <person name="Wood J.M.D."/>
            <person name="Zagrodzka Z.B."/>
            <person name="Johannesson K."/>
            <person name="Butlin R.K."/>
            <person name="Leder E.H."/>
        </authorList>
    </citation>
    <scope>NUCLEOTIDE SEQUENCE [LARGE SCALE GENOMIC DNA]</scope>
    <source>
        <strain evidence="2">Snail1</strain>
        <tissue evidence="2">Muscle</tissue>
    </source>
</reference>
<name>A0AAN9G4P8_9CAEN</name>
<evidence type="ECO:0000256" key="1">
    <source>
        <dbReference type="SAM" id="MobiDB-lite"/>
    </source>
</evidence>
<evidence type="ECO:0000313" key="2">
    <source>
        <dbReference type="EMBL" id="KAK7093785.1"/>
    </source>
</evidence>
<organism evidence="2 3">
    <name type="scientific">Littorina saxatilis</name>
    <dbReference type="NCBI Taxonomy" id="31220"/>
    <lineage>
        <taxon>Eukaryota</taxon>
        <taxon>Metazoa</taxon>
        <taxon>Spiralia</taxon>
        <taxon>Lophotrochozoa</taxon>
        <taxon>Mollusca</taxon>
        <taxon>Gastropoda</taxon>
        <taxon>Caenogastropoda</taxon>
        <taxon>Littorinimorpha</taxon>
        <taxon>Littorinoidea</taxon>
        <taxon>Littorinidae</taxon>
        <taxon>Littorina</taxon>
    </lineage>
</organism>
<comment type="caution">
    <text evidence="2">The sequence shown here is derived from an EMBL/GenBank/DDBJ whole genome shotgun (WGS) entry which is preliminary data.</text>
</comment>
<protein>
    <submittedName>
        <fullName evidence="2">Uncharacterized protein</fullName>
    </submittedName>
</protein>
<feature type="region of interest" description="Disordered" evidence="1">
    <location>
        <begin position="739"/>
        <end position="780"/>
    </location>
</feature>